<dbReference type="InterPro" id="IPR011051">
    <property type="entry name" value="RmlC_Cupin_sf"/>
</dbReference>
<reference evidence="3 4" key="1">
    <citation type="submission" date="2024-10" db="EMBL/GenBank/DDBJ databases">
        <title>The Natural Products Discovery Center: Release of the First 8490 Sequenced Strains for Exploring Actinobacteria Biosynthetic Diversity.</title>
        <authorList>
            <person name="Kalkreuter E."/>
            <person name="Kautsar S.A."/>
            <person name="Yang D."/>
            <person name="Bader C.D."/>
            <person name="Teijaro C.N."/>
            <person name="Fluegel L."/>
            <person name="Davis C.M."/>
            <person name="Simpson J.R."/>
            <person name="Lauterbach L."/>
            <person name="Steele A.D."/>
            <person name="Gui C."/>
            <person name="Meng S."/>
            <person name="Li G."/>
            <person name="Viehrig K."/>
            <person name="Ye F."/>
            <person name="Su P."/>
            <person name="Kiefer A.F."/>
            <person name="Nichols A."/>
            <person name="Cepeda A.J."/>
            <person name="Yan W."/>
            <person name="Fan B."/>
            <person name="Jiang Y."/>
            <person name="Adhikari A."/>
            <person name="Zheng C.-J."/>
            <person name="Schuster L."/>
            <person name="Cowan T.M."/>
            <person name="Smanski M.J."/>
            <person name="Chevrette M.G."/>
            <person name="De Carvalho L.P.S."/>
            <person name="Shen B."/>
        </authorList>
    </citation>
    <scope>NUCLEOTIDE SEQUENCE [LARGE SCALE GENOMIC DNA]</scope>
    <source>
        <strain evidence="3 4">NPDC012540</strain>
    </source>
</reference>
<feature type="compositionally biased region" description="Basic and acidic residues" evidence="2">
    <location>
        <begin position="69"/>
        <end position="86"/>
    </location>
</feature>
<dbReference type="SUPFAM" id="SSF51182">
    <property type="entry name" value="RmlC-like cupins"/>
    <property type="match status" value="1"/>
</dbReference>
<protein>
    <submittedName>
        <fullName evidence="3">dTDP-4-dehydrorhamnose 3,5-epimerase family protein</fullName>
    </submittedName>
</protein>
<dbReference type="Gene3D" id="2.60.120.10">
    <property type="entry name" value="Jelly Rolls"/>
    <property type="match status" value="1"/>
</dbReference>
<dbReference type="EMBL" id="JBIBEG010000001">
    <property type="protein sequence ID" value="MFF5895548.1"/>
    <property type="molecule type" value="Genomic_DNA"/>
</dbReference>
<evidence type="ECO:0000256" key="2">
    <source>
        <dbReference type="SAM" id="MobiDB-lite"/>
    </source>
</evidence>
<proteinExistence type="inferred from homology"/>
<dbReference type="Pfam" id="PF00908">
    <property type="entry name" value="dTDP_sugar_isom"/>
    <property type="match status" value="1"/>
</dbReference>
<dbReference type="RefSeq" id="WP_387899390.1">
    <property type="nucleotide sequence ID" value="NZ_JBIBEG010000001.1"/>
</dbReference>
<keyword evidence="4" id="KW-1185">Reference proteome</keyword>
<evidence type="ECO:0000313" key="3">
    <source>
        <dbReference type="EMBL" id="MFF5895548.1"/>
    </source>
</evidence>
<dbReference type="InterPro" id="IPR000888">
    <property type="entry name" value="RmlC-like"/>
</dbReference>
<dbReference type="InterPro" id="IPR014710">
    <property type="entry name" value="RmlC-like_jellyroll"/>
</dbReference>
<sequence>MHGQRPLRPPFAPHAFRHGALRAIHYAGLPPGRTTYVTCLRGAVLDAAADLRIASPHGRAPGGGTTGRRRPELRRPSEGWAPERTRCPPQEAAGAGYAPTHPGPLSRANPIRAETY</sequence>
<name>A0ABW6X315_9ACTN</name>
<organism evidence="3 4">
    <name type="scientific">Streptomyces argenteolus</name>
    <dbReference type="NCBI Taxonomy" id="67274"/>
    <lineage>
        <taxon>Bacteria</taxon>
        <taxon>Bacillati</taxon>
        <taxon>Actinomycetota</taxon>
        <taxon>Actinomycetes</taxon>
        <taxon>Kitasatosporales</taxon>
        <taxon>Streptomycetaceae</taxon>
        <taxon>Streptomyces</taxon>
    </lineage>
</organism>
<gene>
    <name evidence="3" type="ORF">ACFY8O_06405</name>
</gene>
<evidence type="ECO:0000256" key="1">
    <source>
        <dbReference type="ARBA" id="ARBA00010154"/>
    </source>
</evidence>
<comment type="caution">
    <text evidence="3">The sequence shown here is derived from an EMBL/GenBank/DDBJ whole genome shotgun (WGS) entry which is preliminary data.</text>
</comment>
<dbReference type="Proteomes" id="UP001602322">
    <property type="component" value="Unassembled WGS sequence"/>
</dbReference>
<evidence type="ECO:0000313" key="4">
    <source>
        <dbReference type="Proteomes" id="UP001602322"/>
    </source>
</evidence>
<comment type="similarity">
    <text evidence="1">Belongs to the dTDP-4-dehydrorhamnose 3,5-epimerase family.</text>
</comment>
<feature type="region of interest" description="Disordered" evidence="2">
    <location>
        <begin position="54"/>
        <end position="116"/>
    </location>
</feature>
<accession>A0ABW6X315</accession>